<feature type="region of interest" description="Disordered" evidence="6">
    <location>
        <begin position="236"/>
        <end position="270"/>
    </location>
</feature>
<dbReference type="InterPro" id="IPR001965">
    <property type="entry name" value="Znf_PHD"/>
</dbReference>
<evidence type="ECO:0000256" key="1">
    <source>
        <dbReference type="ARBA" id="ARBA00022723"/>
    </source>
</evidence>
<feature type="compositionally biased region" description="Low complexity" evidence="6">
    <location>
        <begin position="386"/>
        <end position="395"/>
    </location>
</feature>
<protein>
    <submittedName>
        <fullName evidence="8">PHD finger protein 21A</fullName>
    </submittedName>
</protein>
<dbReference type="AlphaFoldDB" id="A0AAV4RSQ8"/>
<keyword evidence="2 4" id="KW-0863">Zinc-finger</keyword>
<feature type="coiled-coil region" evidence="5">
    <location>
        <begin position="30"/>
        <end position="57"/>
    </location>
</feature>
<accession>A0AAV4RSQ8</accession>
<dbReference type="EMBL" id="BPLQ01006642">
    <property type="protein sequence ID" value="GIY24179.1"/>
    <property type="molecule type" value="Genomic_DNA"/>
</dbReference>
<evidence type="ECO:0000256" key="5">
    <source>
        <dbReference type="SAM" id="Coils"/>
    </source>
</evidence>
<dbReference type="InterPro" id="IPR011011">
    <property type="entry name" value="Znf_FYVE_PHD"/>
</dbReference>
<evidence type="ECO:0000313" key="9">
    <source>
        <dbReference type="Proteomes" id="UP001054837"/>
    </source>
</evidence>
<dbReference type="InterPro" id="IPR019786">
    <property type="entry name" value="Zinc_finger_PHD-type_CS"/>
</dbReference>
<dbReference type="GO" id="GO:0008270">
    <property type="term" value="F:zinc ion binding"/>
    <property type="evidence" value="ECO:0007669"/>
    <property type="project" value="UniProtKB-KW"/>
</dbReference>
<feature type="region of interest" description="Disordered" evidence="6">
    <location>
        <begin position="329"/>
        <end position="348"/>
    </location>
</feature>
<feature type="compositionally biased region" description="Polar residues" evidence="6">
    <location>
        <begin position="243"/>
        <end position="254"/>
    </location>
</feature>
<dbReference type="PANTHER" id="PTHR24102:SF28">
    <property type="entry name" value="PHD-TYPE DOMAIN-CONTAINING PROTEIN"/>
    <property type="match status" value="1"/>
</dbReference>
<dbReference type="PROSITE" id="PS01359">
    <property type="entry name" value="ZF_PHD_1"/>
    <property type="match status" value="1"/>
</dbReference>
<dbReference type="Proteomes" id="UP001054837">
    <property type="component" value="Unassembled WGS sequence"/>
</dbReference>
<proteinExistence type="predicted"/>
<dbReference type="Gene3D" id="3.30.40.10">
    <property type="entry name" value="Zinc/RING finger domain, C3HC4 (zinc finger)"/>
    <property type="match status" value="1"/>
</dbReference>
<keyword evidence="3" id="KW-0862">Zinc</keyword>
<keyword evidence="5" id="KW-0175">Coiled coil</keyword>
<dbReference type="Pfam" id="PF00628">
    <property type="entry name" value="PHD"/>
    <property type="match status" value="1"/>
</dbReference>
<evidence type="ECO:0000256" key="3">
    <source>
        <dbReference type="ARBA" id="ARBA00022833"/>
    </source>
</evidence>
<sequence length="551" mass="60944">MDLKTISSQMKVVIQKHQTLFAELSSDPQNPVLKKRLDDIKLEIHRLNERQKHIVEELRKNLESKPVLNSSPNNSSGFPTASNSPSPQTQNREIQMFCAQKCPVQNHKFPTTTIPAKPVVNCVNTVRQTVPPTINNIAAPTATFTFKAPVGTVVLPNCSTTNTLKVAEHQKMHPVLVVPSPSNRTVDGPQTGVLFNLVPPIRVPQYPPPMPRMSTPVVCQKTEVFNNCIPVAIAPSPVAPSSNTAESTITSSACENPPTNKKNEKKSSAVEKANNKLNLKKKEFLTALGLVSKDTLVDIKNKKLERKRRSTANPQFSNAALEEKWRLAAAAQATAPPQKRPRGRPRLESKPVVVPVIYPTNGTPETKRIKLSSPVVENPPPKRTISSSSSSNSDSTPVVNGMRKSNSSPEDNKNVEQMLSGLCIVCTQPGDLVKCDTCAKQQHLGCMQPPLITRPQVPWQCSDCQSRTVSLIVVQSYDMLKAGKEDEKKKLLKRSLELRLKRSQLEGRLHQLRELSCKQKSRQSELQTSLKETENHIEHIHSVINGVRLCS</sequence>
<feature type="region of interest" description="Disordered" evidence="6">
    <location>
        <begin position="65"/>
        <end position="90"/>
    </location>
</feature>
<gene>
    <name evidence="8" type="primary">Phf21a</name>
    <name evidence="8" type="ORF">CDAR_300671</name>
</gene>
<dbReference type="InterPro" id="IPR013083">
    <property type="entry name" value="Znf_RING/FYVE/PHD"/>
</dbReference>
<comment type="caution">
    <text evidence="8">The sequence shown here is derived from an EMBL/GenBank/DDBJ whole genome shotgun (WGS) entry which is preliminary data.</text>
</comment>
<reference evidence="8 9" key="1">
    <citation type="submission" date="2021-06" db="EMBL/GenBank/DDBJ databases">
        <title>Caerostris darwini draft genome.</title>
        <authorList>
            <person name="Kono N."/>
            <person name="Arakawa K."/>
        </authorList>
    </citation>
    <scope>NUCLEOTIDE SEQUENCE [LARGE SCALE GENOMIC DNA]</scope>
</reference>
<feature type="domain" description="PHD-type" evidence="7">
    <location>
        <begin position="420"/>
        <end position="467"/>
    </location>
</feature>
<dbReference type="SUPFAM" id="SSF57903">
    <property type="entry name" value="FYVE/PHD zinc finger"/>
    <property type="match status" value="1"/>
</dbReference>
<dbReference type="SMART" id="SM00249">
    <property type="entry name" value="PHD"/>
    <property type="match status" value="1"/>
</dbReference>
<feature type="compositionally biased region" description="Polar residues" evidence="6">
    <location>
        <begin position="67"/>
        <end position="90"/>
    </location>
</feature>
<evidence type="ECO:0000259" key="7">
    <source>
        <dbReference type="PROSITE" id="PS50016"/>
    </source>
</evidence>
<name>A0AAV4RSQ8_9ARAC</name>
<evidence type="ECO:0000256" key="2">
    <source>
        <dbReference type="ARBA" id="ARBA00022771"/>
    </source>
</evidence>
<organism evidence="8 9">
    <name type="scientific">Caerostris darwini</name>
    <dbReference type="NCBI Taxonomy" id="1538125"/>
    <lineage>
        <taxon>Eukaryota</taxon>
        <taxon>Metazoa</taxon>
        <taxon>Ecdysozoa</taxon>
        <taxon>Arthropoda</taxon>
        <taxon>Chelicerata</taxon>
        <taxon>Arachnida</taxon>
        <taxon>Araneae</taxon>
        <taxon>Araneomorphae</taxon>
        <taxon>Entelegynae</taxon>
        <taxon>Araneoidea</taxon>
        <taxon>Araneidae</taxon>
        <taxon>Caerostris</taxon>
    </lineage>
</organism>
<keyword evidence="9" id="KW-1185">Reference proteome</keyword>
<keyword evidence="1" id="KW-0479">Metal-binding</keyword>
<feature type="region of interest" description="Disordered" evidence="6">
    <location>
        <begin position="358"/>
        <end position="413"/>
    </location>
</feature>
<dbReference type="InterPro" id="IPR019787">
    <property type="entry name" value="Znf_PHD-finger"/>
</dbReference>
<dbReference type="PANTHER" id="PTHR24102">
    <property type="entry name" value="PHD FINGER PROTEIN"/>
    <property type="match status" value="1"/>
</dbReference>
<evidence type="ECO:0000256" key="6">
    <source>
        <dbReference type="SAM" id="MobiDB-lite"/>
    </source>
</evidence>
<evidence type="ECO:0000256" key="4">
    <source>
        <dbReference type="PROSITE-ProRule" id="PRU00146"/>
    </source>
</evidence>
<dbReference type="PROSITE" id="PS50016">
    <property type="entry name" value="ZF_PHD_2"/>
    <property type="match status" value="1"/>
</dbReference>
<evidence type="ECO:0000313" key="8">
    <source>
        <dbReference type="EMBL" id="GIY24179.1"/>
    </source>
</evidence>